<evidence type="ECO:0008006" key="3">
    <source>
        <dbReference type="Google" id="ProtNLM"/>
    </source>
</evidence>
<reference evidence="1 2" key="1">
    <citation type="submission" date="2024-01" db="EMBL/GenBank/DDBJ databases">
        <title>The genomes of 5 underutilized Papilionoideae crops provide insights into root nodulation and disease resistanc.</title>
        <authorList>
            <person name="Jiang F."/>
        </authorList>
    </citation>
    <scope>NUCLEOTIDE SEQUENCE [LARGE SCALE GENOMIC DNA]</scope>
    <source>
        <strain evidence="1">JINMINGXINNONG_FW02</strain>
        <tissue evidence="1">Leaves</tissue>
    </source>
</reference>
<dbReference type="EMBL" id="JAYMYR010000004">
    <property type="protein sequence ID" value="KAK7368152.1"/>
    <property type="molecule type" value="Genomic_DNA"/>
</dbReference>
<evidence type="ECO:0000313" key="1">
    <source>
        <dbReference type="EMBL" id="KAK7368152.1"/>
    </source>
</evidence>
<name>A0AAN9NCY3_PHACN</name>
<dbReference type="AlphaFoldDB" id="A0AAN9NCY3"/>
<gene>
    <name evidence="1" type="ORF">VNO80_10175</name>
</gene>
<organism evidence="1 2">
    <name type="scientific">Phaseolus coccineus</name>
    <name type="common">Scarlet runner bean</name>
    <name type="synonym">Phaseolus multiflorus</name>
    <dbReference type="NCBI Taxonomy" id="3886"/>
    <lineage>
        <taxon>Eukaryota</taxon>
        <taxon>Viridiplantae</taxon>
        <taxon>Streptophyta</taxon>
        <taxon>Embryophyta</taxon>
        <taxon>Tracheophyta</taxon>
        <taxon>Spermatophyta</taxon>
        <taxon>Magnoliopsida</taxon>
        <taxon>eudicotyledons</taxon>
        <taxon>Gunneridae</taxon>
        <taxon>Pentapetalae</taxon>
        <taxon>rosids</taxon>
        <taxon>fabids</taxon>
        <taxon>Fabales</taxon>
        <taxon>Fabaceae</taxon>
        <taxon>Papilionoideae</taxon>
        <taxon>50 kb inversion clade</taxon>
        <taxon>NPAAA clade</taxon>
        <taxon>indigoferoid/millettioid clade</taxon>
        <taxon>Phaseoleae</taxon>
        <taxon>Phaseolus</taxon>
    </lineage>
</organism>
<comment type="caution">
    <text evidence="1">The sequence shown here is derived from an EMBL/GenBank/DDBJ whole genome shotgun (WGS) entry which is preliminary data.</text>
</comment>
<dbReference type="Proteomes" id="UP001374584">
    <property type="component" value="Unassembled WGS sequence"/>
</dbReference>
<keyword evidence="2" id="KW-1185">Reference proteome</keyword>
<sequence length="102" mass="10847">MLGSLHNVDFVGVAAKKGEGVERGGEEVIGEEFGGELVAVGCKRKVLDKRVGEDNGGKDLVMVVKAIGNGWSSSEDIALLNAMKVFPKDISMRWEKVVATVS</sequence>
<protein>
    <recommendedName>
        <fullName evidence="3">Myb-like domain-containing protein</fullName>
    </recommendedName>
</protein>
<accession>A0AAN9NCY3</accession>
<evidence type="ECO:0000313" key="2">
    <source>
        <dbReference type="Proteomes" id="UP001374584"/>
    </source>
</evidence>
<dbReference type="Gene3D" id="1.10.10.60">
    <property type="entry name" value="Homeodomain-like"/>
    <property type="match status" value="1"/>
</dbReference>
<proteinExistence type="predicted"/>